<evidence type="ECO:0000313" key="2">
    <source>
        <dbReference type="Proteomes" id="UP001597511"/>
    </source>
</evidence>
<dbReference type="RefSeq" id="WP_386097359.1">
    <property type="nucleotide sequence ID" value="NZ_JBHUOZ010000002.1"/>
</dbReference>
<dbReference type="Proteomes" id="UP001597511">
    <property type="component" value="Unassembled WGS sequence"/>
</dbReference>
<sequence>MNYFLRMLLLVIGSNIAIAGYAQPKMGLLKGNSLAGDIQKVITDLPNHFVNIIGEKINDVANGNNYHSKIVPAGAEECTITSFSSTNKPVFSWKAQMLTTEDFDEAKKKYRELYSQLNNKAILFYNETHRLKAVYIAPTEEKKFAATIFNLAPQGDDANKLKVEITMQYHFMEWQVAVVVYNRDRADNEQGEIYED</sequence>
<reference evidence="2" key="1">
    <citation type="journal article" date="2019" name="Int. J. Syst. Evol. Microbiol.">
        <title>The Global Catalogue of Microorganisms (GCM) 10K type strain sequencing project: providing services to taxonomists for standard genome sequencing and annotation.</title>
        <authorList>
            <consortium name="The Broad Institute Genomics Platform"/>
            <consortium name="The Broad Institute Genome Sequencing Center for Infectious Disease"/>
            <person name="Wu L."/>
            <person name="Ma J."/>
        </authorList>
    </citation>
    <scope>NUCLEOTIDE SEQUENCE [LARGE SCALE GENOMIC DNA]</scope>
    <source>
        <strain evidence="2">KCTC 23299</strain>
    </source>
</reference>
<evidence type="ECO:0000313" key="1">
    <source>
        <dbReference type="EMBL" id="MFD2919785.1"/>
    </source>
</evidence>
<comment type="caution">
    <text evidence="1">The sequence shown here is derived from an EMBL/GenBank/DDBJ whole genome shotgun (WGS) entry which is preliminary data.</text>
</comment>
<name>A0ABW6A387_9BACT</name>
<gene>
    <name evidence="1" type="ORF">ACFS6H_08715</name>
</gene>
<protein>
    <submittedName>
        <fullName evidence="1">Uncharacterized protein</fullName>
    </submittedName>
</protein>
<proteinExistence type="predicted"/>
<organism evidence="1 2">
    <name type="scientific">Terrimonas rubra</name>
    <dbReference type="NCBI Taxonomy" id="1035890"/>
    <lineage>
        <taxon>Bacteria</taxon>
        <taxon>Pseudomonadati</taxon>
        <taxon>Bacteroidota</taxon>
        <taxon>Chitinophagia</taxon>
        <taxon>Chitinophagales</taxon>
        <taxon>Chitinophagaceae</taxon>
        <taxon>Terrimonas</taxon>
    </lineage>
</organism>
<accession>A0ABW6A387</accession>
<keyword evidence="2" id="KW-1185">Reference proteome</keyword>
<dbReference type="EMBL" id="JBHUOZ010000002">
    <property type="protein sequence ID" value="MFD2919785.1"/>
    <property type="molecule type" value="Genomic_DNA"/>
</dbReference>